<name>X1BQM5_9ZZZZ</name>
<protein>
    <submittedName>
        <fullName evidence="1">Uncharacterized protein</fullName>
    </submittedName>
</protein>
<feature type="non-terminal residue" evidence="1">
    <location>
        <position position="52"/>
    </location>
</feature>
<proteinExistence type="predicted"/>
<evidence type="ECO:0000313" key="1">
    <source>
        <dbReference type="EMBL" id="GAG83457.1"/>
    </source>
</evidence>
<reference evidence="1" key="1">
    <citation type="journal article" date="2014" name="Front. Microbiol.">
        <title>High frequency of phylogenetically diverse reductive dehalogenase-homologous genes in deep subseafloor sedimentary metagenomes.</title>
        <authorList>
            <person name="Kawai M."/>
            <person name="Futagami T."/>
            <person name="Toyoda A."/>
            <person name="Takaki Y."/>
            <person name="Nishi S."/>
            <person name="Hori S."/>
            <person name="Arai W."/>
            <person name="Tsubouchi T."/>
            <person name="Morono Y."/>
            <person name="Uchiyama I."/>
            <person name="Ito T."/>
            <person name="Fujiyama A."/>
            <person name="Inagaki F."/>
            <person name="Takami H."/>
        </authorList>
    </citation>
    <scope>NUCLEOTIDE SEQUENCE</scope>
    <source>
        <strain evidence="1">Expedition CK06-06</strain>
    </source>
</reference>
<sequence length="52" mass="6238">MGKIGEYQDRRDDYARKKNYHICVSDKKSVKTFYEKIGFVHEKKQNRIEGSL</sequence>
<dbReference type="Gene3D" id="3.10.28.10">
    <property type="entry name" value="Homing endonucleases"/>
    <property type="match status" value="1"/>
</dbReference>
<accession>X1BQM5</accession>
<dbReference type="InterPro" id="IPR027434">
    <property type="entry name" value="Homing_endonucl"/>
</dbReference>
<gene>
    <name evidence="1" type="ORF">S01H4_36040</name>
</gene>
<dbReference type="AlphaFoldDB" id="X1BQM5"/>
<dbReference type="EMBL" id="BART01019224">
    <property type="protein sequence ID" value="GAG83457.1"/>
    <property type="molecule type" value="Genomic_DNA"/>
</dbReference>
<organism evidence="1">
    <name type="scientific">marine sediment metagenome</name>
    <dbReference type="NCBI Taxonomy" id="412755"/>
    <lineage>
        <taxon>unclassified sequences</taxon>
        <taxon>metagenomes</taxon>
        <taxon>ecological metagenomes</taxon>
    </lineage>
</organism>
<comment type="caution">
    <text evidence="1">The sequence shown here is derived from an EMBL/GenBank/DDBJ whole genome shotgun (WGS) entry which is preliminary data.</text>
</comment>